<dbReference type="InterPro" id="IPR039424">
    <property type="entry name" value="SBP_5"/>
</dbReference>
<dbReference type="CDD" id="cd08519">
    <property type="entry name" value="PBP2_NikA_DppA_OppA_like_20"/>
    <property type="match status" value="1"/>
</dbReference>
<dbReference type="GO" id="GO:0030313">
    <property type="term" value="C:cell envelope"/>
    <property type="evidence" value="ECO:0007669"/>
    <property type="project" value="UniProtKB-SubCell"/>
</dbReference>
<evidence type="ECO:0000256" key="2">
    <source>
        <dbReference type="ARBA" id="ARBA00005695"/>
    </source>
</evidence>
<comment type="subcellular location">
    <subcellularLocation>
        <location evidence="1">Cell envelope</location>
    </subcellularLocation>
</comment>
<evidence type="ECO:0000256" key="5">
    <source>
        <dbReference type="SAM" id="SignalP"/>
    </source>
</evidence>
<dbReference type="AlphaFoldDB" id="A0A844H0Q7"/>
<dbReference type="GO" id="GO:0015833">
    <property type="term" value="P:peptide transport"/>
    <property type="evidence" value="ECO:0007669"/>
    <property type="project" value="TreeGrafter"/>
</dbReference>
<dbReference type="GO" id="GO:0043190">
    <property type="term" value="C:ATP-binding cassette (ABC) transporter complex"/>
    <property type="evidence" value="ECO:0007669"/>
    <property type="project" value="InterPro"/>
</dbReference>
<accession>A0A844H0Q7</accession>
<evidence type="ECO:0000313" key="8">
    <source>
        <dbReference type="Proteomes" id="UP000437131"/>
    </source>
</evidence>
<organism evidence="7 8">
    <name type="scientific">Cyanobacterium aponinum 0216</name>
    <dbReference type="NCBI Taxonomy" id="2676140"/>
    <lineage>
        <taxon>Bacteria</taxon>
        <taxon>Bacillati</taxon>
        <taxon>Cyanobacteriota</taxon>
        <taxon>Cyanophyceae</taxon>
        <taxon>Oscillatoriophycideae</taxon>
        <taxon>Chroococcales</taxon>
        <taxon>Geminocystaceae</taxon>
        <taxon>Cyanobacterium</taxon>
    </lineage>
</organism>
<gene>
    <name evidence="7" type="ORF">GGC33_13605</name>
</gene>
<dbReference type="InterPro" id="IPR000914">
    <property type="entry name" value="SBP_5_dom"/>
</dbReference>
<proteinExistence type="inferred from homology"/>
<dbReference type="InterPro" id="IPR030678">
    <property type="entry name" value="Peptide/Ni-bd"/>
</dbReference>
<dbReference type="EMBL" id="WMIA01000019">
    <property type="protein sequence ID" value="MTF39955.1"/>
    <property type="molecule type" value="Genomic_DNA"/>
</dbReference>
<evidence type="ECO:0000256" key="4">
    <source>
        <dbReference type="ARBA" id="ARBA00022729"/>
    </source>
</evidence>
<comment type="similarity">
    <text evidence="2">Belongs to the bacterial solute-binding protein 5 family.</text>
</comment>
<evidence type="ECO:0000256" key="1">
    <source>
        <dbReference type="ARBA" id="ARBA00004196"/>
    </source>
</evidence>
<dbReference type="PANTHER" id="PTHR30290">
    <property type="entry name" value="PERIPLASMIC BINDING COMPONENT OF ABC TRANSPORTER"/>
    <property type="match status" value="1"/>
</dbReference>
<dbReference type="Gene3D" id="3.10.105.10">
    <property type="entry name" value="Dipeptide-binding Protein, Domain 3"/>
    <property type="match status" value="1"/>
</dbReference>
<dbReference type="PROSITE" id="PS51257">
    <property type="entry name" value="PROKAR_LIPOPROTEIN"/>
    <property type="match status" value="1"/>
</dbReference>
<dbReference type="Proteomes" id="UP000437131">
    <property type="component" value="Unassembled WGS sequence"/>
</dbReference>
<evidence type="ECO:0000256" key="3">
    <source>
        <dbReference type="ARBA" id="ARBA00022448"/>
    </source>
</evidence>
<evidence type="ECO:0000259" key="6">
    <source>
        <dbReference type="Pfam" id="PF00496"/>
    </source>
</evidence>
<dbReference type="PANTHER" id="PTHR30290:SF10">
    <property type="entry name" value="PERIPLASMIC OLIGOPEPTIDE-BINDING PROTEIN-RELATED"/>
    <property type="match status" value="1"/>
</dbReference>
<dbReference type="PIRSF" id="PIRSF002741">
    <property type="entry name" value="MppA"/>
    <property type="match status" value="1"/>
</dbReference>
<dbReference type="RefSeq" id="WP_155084329.1">
    <property type="nucleotide sequence ID" value="NZ_WMIA01000019.1"/>
</dbReference>
<keyword evidence="3" id="KW-0813">Transport</keyword>
<dbReference type="GO" id="GO:0042597">
    <property type="term" value="C:periplasmic space"/>
    <property type="evidence" value="ECO:0007669"/>
    <property type="project" value="UniProtKB-ARBA"/>
</dbReference>
<protein>
    <submittedName>
        <fullName evidence="7">Peptide ABC transporter substrate-binding protein</fullName>
    </submittedName>
</protein>
<feature type="domain" description="Solute-binding protein family 5" evidence="6">
    <location>
        <begin position="85"/>
        <end position="451"/>
    </location>
</feature>
<dbReference type="Gene3D" id="3.40.190.10">
    <property type="entry name" value="Periplasmic binding protein-like II"/>
    <property type="match status" value="1"/>
</dbReference>
<sequence length="542" mass="60000">MIQIKKLLKYIGLGLICCSLIIACGGNPSNQNTSNGSSSENGRISIGTTLKARTLDPADSYETAGLNLIYNIAESLYTYTLGTTELVPLLAEDMPTISDDGLVYKIPLRQGVTFHDDTPFNAEAMKFSLDRFMQNGGKPSFLLSDTIREIQVTGEYELTITLYKPFSAFTALLAFPGACAVSPQNYTIGEGEFKPSELIGTGPYKLSAFNSDSVSLEVFENYWGEKPVNKGIDIQIYAGNSANLYNSFLTNAIDVAYQTFAPEQITTLLKESENGAFNVIEGSGTVVNYMVLNRNQPPLDQLNVRKAIALLMNRSLMIERVLQGQSEPLYSLIPTVFDSYQPVFQTENENDNIQQAKQLLTEAGYSPSNPAVVEVWYPSASKTRSGVASTLKAIADQQLEGIIQFVPSGVESATAFSNLGKGIYSSFLGDWYPDFLDADNYIQPFLQCVQGNETEGCLEGGAQTQGSFFYSEKMNELIDQQRQEDDLAKRKAIFIQIQDILAEEVPYIPLWQNKDYAFFHSNIEGVKINPSQQFPFWTIKNN</sequence>
<dbReference type="Pfam" id="PF00496">
    <property type="entry name" value="SBP_bac_5"/>
    <property type="match status" value="1"/>
</dbReference>
<dbReference type="SUPFAM" id="SSF53850">
    <property type="entry name" value="Periplasmic binding protein-like II"/>
    <property type="match status" value="1"/>
</dbReference>
<evidence type="ECO:0000313" key="7">
    <source>
        <dbReference type="EMBL" id="MTF39955.1"/>
    </source>
</evidence>
<name>A0A844H0Q7_9CHRO</name>
<reference evidence="7 8" key="1">
    <citation type="submission" date="2019-11" db="EMBL/GenBank/DDBJ databases">
        <title>Isolation of a new High Light Tolerant Cyanobacteria.</title>
        <authorList>
            <person name="Dobson Z."/>
            <person name="Vaughn N."/>
            <person name="Vaughn M."/>
            <person name="Fromme P."/>
            <person name="Mazor Y."/>
        </authorList>
    </citation>
    <scope>NUCLEOTIDE SEQUENCE [LARGE SCALE GENOMIC DNA]</scope>
    <source>
        <strain evidence="7 8">0216</strain>
    </source>
</reference>
<comment type="caution">
    <text evidence="7">The sequence shown here is derived from an EMBL/GenBank/DDBJ whole genome shotgun (WGS) entry which is preliminary data.</text>
</comment>
<feature type="signal peptide" evidence="5">
    <location>
        <begin position="1"/>
        <end position="25"/>
    </location>
</feature>
<keyword evidence="4 5" id="KW-0732">Signal</keyword>
<dbReference type="GO" id="GO:1904680">
    <property type="term" value="F:peptide transmembrane transporter activity"/>
    <property type="evidence" value="ECO:0007669"/>
    <property type="project" value="TreeGrafter"/>
</dbReference>
<feature type="chain" id="PRO_5033036848" evidence="5">
    <location>
        <begin position="26"/>
        <end position="542"/>
    </location>
</feature>